<name>A0A5J5EKQ3_9PEZI</name>
<accession>A0A5J5EKQ3</accession>
<evidence type="ECO:0000313" key="1">
    <source>
        <dbReference type="EMBL" id="KAA8895576.1"/>
    </source>
</evidence>
<comment type="caution">
    <text evidence="1">The sequence shown here is derived from an EMBL/GenBank/DDBJ whole genome shotgun (WGS) entry which is preliminary data.</text>
</comment>
<dbReference type="EMBL" id="VXIS01000256">
    <property type="protein sequence ID" value="KAA8895576.1"/>
    <property type="molecule type" value="Genomic_DNA"/>
</dbReference>
<proteinExistence type="predicted"/>
<reference evidence="1 2" key="1">
    <citation type="submission" date="2019-09" db="EMBL/GenBank/DDBJ databases">
        <title>Draft genome of the ectomycorrhizal ascomycete Sphaerosporella brunnea.</title>
        <authorList>
            <consortium name="DOE Joint Genome Institute"/>
            <person name="Benucci G.M."/>
            <person name="Marozzi G."/>
            <person name="Antonielli L."/>
            <person name="Sanchez S."/>
            <person name="Marco P."/>
            <person name="Wang X."/>
            <person name="Falini L.B."/>
            <person name="Barry K."/>
            <person name="Haridas S."/>
            <person name="Lipzen A."/>
            <person name="Labutti K."/>
            <person name="Grigoriev I.V."/>
            <person name="Murat C."/>
            <person name="Martin F."/>
            <person name="Albertini E."/>
            <person name="Donnini D."/>
            <person name="Bonito G."/>
        </authorList>
    </citation>
    <scope>NUCLEOTIDE SEQUENCE [LARGE SCALE GENOMIC DNA]</scope>
    <source>
        <strain evidence="1 2">Sb_GMNB300</strain>
    </source>
</reference>
<keyword evidence="2" id="KW-1185">Reference proteome</keyword>
<organism evidence="1 2">
    <name type="scientific">Sphaerosporella brunnea</name>
    <dbReference type="NCBI Taxonomy" id="1250544"/>
    <lineage>
        <taxon>Eukaryota</taxon>
        <taxon>Fungi</taxon>
        <taxon>Dikarya</taxon>
        <taxon>Ascomycota</taxon>
        <taxon>Pezizomycotina</taxon>
        <taxon>Pezizomycetes</taxon>
        <taxon>Pezizales</taxon>
        <taxon>Pyronemataceae</taxon>
        <taxon>Sphaerosporella</taxon>
    </lineage>
</organism>
<gene>
    <name evidence="1" type="ORF">FN846DRAFT_894030</name>
</gene>
<dbReference type="AlphaFoldDB" id="A0A5J5EKQ3"/>
<sequence>MEDQCWSNDVGSPSGGPEQSPLYASVFPRFLNSLGDPVWDPSTSTIQSALDQVGCELSEAPETKTALYEAPCAGAGAPPRTPTYIYSRPNEPSALTIGQVCYILPKELDAALIKARLSSVFGLEKKLCKPRNLLRAPASVSKERNYGSMAEMRKAITAFLNVLNLLPPPGLRRFRWLDMAAISASTPLAPPPANIQHPAGRQLTAELPSRAPRRGASIAASS</sequence>
<dbReference type="InParanoid" id="A0A5J5EKQ3"/>
<dbReference type="Proteomes" id="UP000326924">
    <property type="component" value="Unassembled WGS sequence"/>
</dbReference>
<protein>
    <submittedName>
        <fullName evidence="1">Uncharacterized protein</fullName>
    </submittedName>
</protein>
<evidence type="ECO:0000313" key="2">
    <source>
        <dbReference type="Proteomes" id="UP000326924"/>
    </source>
</evidence>